<reference evidence="2 3" key="1">
    <citation type="submission" date="2020-04" db="EMBL/GenBank/DDBJ databases">
        <authorList>
            <person name="De Canck E."/>
        </authorList>
    </citation>
    <scope>NUCLEOTIDE SEQUENCE [LARGE SCALE GENOMIC DNA]</scope>
    <source>
        <strain evidence="2 3">LMG 3441</strain>
    </source>
</reference>
<evidence type="ECO:0000313" key="3">
    <source>
        <dbReference type="Proteomes" id="UP000494269"/>
    </source>
</evidence>
<name>A0A6S6ZZS4_9BURK</name>
<dbReference type="RefSeq" id="WP_175170061.1">
    <property type="nucleotide sequence ID" value="NZ_CADIJQ010000004.1"/>
</dbReference>
<feature type="transmembrane region" description="Helical" evidence="1">
    <location>
        <begin position="284"/>
        <end position="305"/>
    </location>
</feature>
<keyword evidence="1" id="KW-1133">Transmembrane helix</keyword>
<accession>A0A6S6ZZS4</accession>
<dbReference type="EMBL" id="CADIJQ010000004">
    <property type="protein sequence ID" value="CAB3705528.1"/>
    <property type="molecule type" value="Genomic_DNA"/>
</dbReference>
<dbReference type="PANTHER" id="PTHR34219">
    <property type="entry name" value="IRON-REGULATED INNER MEMBRANE PROTEIN-RELATED"/>
    <property type="match status" value="1"/>
</dbReference>
<proteinExistence type="predicted"/>
<sequence>MSATSPRSSARPAGPPLSTRAKRWLYLIHRWAGVVLCLFFAMWFVSGVVMMYVGYPKLTPHERLTHLAPLDATRIAITPEQALAAAGKTRADAPGLQLSASQGGAPVYVVPASMPGSAPGSSPAAPKVVDAATGLLLPKADATTAQATALAWFGDAYAAHYDGLVDEDVYTHSGALDVHRPLHRIDMSDPARTRLYVSSATGAVVLDATRNERAWNYVGAWVHWLYMFRGNALDPWWHDIVVWLSVAGVVLALTGTIVGMLRWRFSRPYASGSRSPYRDNMMRWHHISGLLFAAITITWIFSGLMSMNPWKVFTSTAAPLARSAYADGSAAGSADGSAAGAAAGSPNGWAAGSANAAANAPLASPRDLIAALPSAPRELSWARNAGQDVVLARGAAGAPQVLSATQGTPYAFDDAKLRQAATLLLPGATLREVQVLRQYDVYYYARDEHAMLGHVEKPLPVWRLVYDNPQATWIYLDPHTGQIQGRQDRSGRVSRWLFAFLHSWDWTGLLSRRPLWDALLIFLSLGGAALSLTGVVIGWRRLGKKLRG</sequence>
<dbReference type="PANTHER" id="PTHR34219:SF6">
    <property type="entry name" value="BLR3280 PROTEIN"/>
    <property type="match status" value="1"/>
</dbReference>
<evidence type="ECO:0008006" key="4">
    <source>
        <dbReference type="Google" id="ProtNLM"/>
    </source>
</evidence>
<feature type="transmembrane region" description="Helical" evidence="1">
    <location>
        <begin position="240"/>
        <end position="263"/>
    </location>
</feature>
<dbReference type="Proteomes" id="UP000494269">
    <property type="component" value="Unassembled WGS sequence"/>
</dbReference>
<evidence type="ECO:0000256" key="1">
    <source>
        <dbReference type="SAM" id="Phobius"/>
    </source>
</evidence>
<evidence type="ECO:0000313" key="2">
    <source>
        <dbReference type="EMBL" id="CAB3705528.1"/>
    </source>
</evidence>
<dbReference type="AlphaFoldDB" id="A0A6S6ZZS4"/>
<keyword evidence="1" id="KW-0472">Membrane</keyword>
<dbReference type="Pfam" id="PF03929">
    <property type="entry name" value="PepSY_TM"/>
    <property type="match status" value="1"/>
</dbReference>
<protein>
    <recommendedName>
        <fullName evidence="4">PepSY domain-containing protein</fullName>
    </recommendedName>
</protein>
<organism evidence="2 3">
    <name type="scientific">Achromobacter kerstersii</name>
    <dbReference type="NCBI Taxonomy" id="1353890"/>
    <lineage>
        <taxon>Bacteria</taxon>
        <taxon>Pseudomonadati</taxon>
        <taxon>Pseudomonadota</taxon>
        <taxon>Betaproteobacteria</taxon>
        <taxon>Burkholderiales</taxon>
        <taxon>Alcaligenaceae</taxon>
        <taxon>Achromobacter</taxon>
    </lineage>
</organism>
<keyword evidence="3" id="KW-1185">Reference proteome</keyword>
<feature type="transmembrane region" description="Helical" evidence="1">
    <location>
        <begin position="518"/>
        <end position="539"/>
    </location>
</feature>
<feature type="transmembrane region" description="Helical" evidence="1">
    <location>
        <begin position="31"/>
        <end position="55"/>
    </location>
</feature>
<keyword evidence="1" id="KW-0812">Transmembrane</keyword>
<dbReference type="InterPro" id="IPR005625">
    <property type="entry name" value="PepSY-ass_TM"/>
</dbReference>
<gene>
    <name evidence="2" type="ORF">LMG3441_02805</name>
</gene>